<comment type="catalytic activity">
    <reaction evidence="1">
        <text>ATP + protein L-histidine = ADP + protein N-phospho-L-histidine.</text>
        <dbReference type="EC" id="2.7.13.3"/>
    </reaction>
</comment>
<dbReference type="InterPro" id="IPR003594">
    <property type="entry name" value="HATPase_dom"/>
</dbReference>
<dbReference type="CDD" id="cd00075">
    <property type="entry name" value="HATPase"/>
    <property type="match status" value="1"/>
</dbReference>
<evidence type="ECO:0000256" key="2">
    <source>
        <dbReference type="ARBA" id="ARBA00012438"/>
    </source>
</evidence>
<dbReference type="EC" id="2.7.13.3" evidence="2"/>
<keyword evidence="4" id="KW-0175">Coiled coil</keyword>
<dbReference type="InterPro" id="IPR036890">
    <property type="entry name" value="HATPase_C_sf"/>
</dbReference>
<dbReference type="Pfam" id="PF02518">
    <property type="entry name" value="HATPase_c"/>
    <property type="match status" value="1"/>
</dbReference>
<dbReference type="CDD" id="cd00130">
    <property type="entry name" value="PAS"/>
    <property type="match status" value="1"/>
</dbReference>
<evidence type="ECO:0000313" key="6">
    <source>
        <dbReference type="EMBL" id="WLD57029.1"/>
    </source>
</evidence>
<dbReference type="PROSITE" id="PS50109">
    <property type="entry name" value="HIS_KIN"/>
    <property type="match status" value="1"/>
</dbReference>
<dbReference type="Pfam" id="PF00512">
    <property type="entry name" value="HisKA"/>
    <property type="match status" value="1"/>
</dbReference>
<dbReference type="SUPFAM" id="SSF55785">
    <property type="entry name" value="PYP-like sensor domain (PAS domain)"/>
    <property type="match status" value="1"/>
</dbReference>
<dbReference type="Gene3D" id="3.30.565.10">
    <property type="entry name" value="Histidine kinase-like ATPase, C-terminal domain"/>
    <property type="match status" value="1"/>
</dbReference>
<accession>A0AB38YD88</accession>
<dbReference type="InterPro" id="IPR035965">
    <property type="entry name" value="PAS-like_dom_sf"/>
</dbReference>
<keyword evidence="6" id="KW-0808">Transferase</keyword>
<keyword evidence="6" id="KW-0418">Kinase</keyword>
<proteinExistence type="predicted"/>
<reference evidence="6" key="1">
    <citation type="submission" date="2022-07" db="EMBL/GenBank/DDBJ databases">
        <title>Complete genome sequence of Salinispirillum sp. LH10-3-1 capable of multiple carbohydrate inversion isolated from a soda lake.</title>
        <authorList>
            <person name="Liu J."/>
            <person name="Zhai Y."/>
            <person name="Zhang H."/>
            <person name="Yang H."/>
            <person name="Qu J."/>
            <person name="Li J."/>
        </authorList>
    </citation>
    <scope>NUCLEOTIDE SEQUENCE</scope>
    <source>
        <strain evidence="6">LH 10-3-1</strain>
    </source>
</reference>
<dbReference type="InterPro" id="IPR036097">
    <property type="entry name" value="HisK_dim/P_sf"/>
</dbReference>
<dbReference type="PANTHER" id="PTHR43065">
    <property type="entry name" value="SENSOR HISTIDINE KINASE"/>
    <property type="match status" value="1"/>
</dbReference>
<evidence type="ECO:0000256" key="3">
    <source>
        <dbReference type="ARBA" id="ARBA00022553"/>
    </source>
</evidence>
<dbReference type="AlphaFoldDB" id="A0AB38YD88"/>
<dbReference type="CDD" id="cd00082">
    <property type="entry name" value="HisKA"/>
    <property type="match status" value="1"/>
</dbReference>
<dbReference type="PANTHER" id="PTHR43065:SF29">
    <property type="entry name" value="SENSOR PROTEIN KINASE FLES"/>
    <property type="match status" value="1"/>
</dbReference>
<name>A0AB38YD88_9GAMM</name>
<dbReference type="SUPFAM" id="SSF55874">
    <property type="entry name" value="ATPase domain of HSP90 chaperone/DNA topoisomerase II/histidine kinase"/>
    <property type="match status" value="1"/>
</dbReference>
<dbReference type="InterPro" id="IPR004358">
    <property type="entry name" value="Sig_transdc_His_kin-like_C"/>
</dbReference>
<organism evidence="6">
    <name type="scientific">Salinispirillum sp. LH 10-3-1</name>
    <dbReference type="NCBI Taxonomy" id="2952525"/>
    <lineage>
        <taxon>Bacteria</taxon>
        <taxon>Pseudomonadati</taxon>
        <taxon>Pseudomonadota</taxon>
        <taxon>Gammaproteobacteria</taxon>
        <taxon>Oceanospirillales</taxon>
        <taxon>Saccharospirillaceae</taxon>
        <taxon>Salinispirillum</taxon>
    </lineage>
</organism>
<evidence type="ECO:0000256" key="1">
    <source>
        <dbReference type="ARBA" id="ARBA00000085"/>
    </source>
</evidence>
<evidence type="ECO:0000259" key="5">
    <source>
        <dbReference type="PROSITE" id="PS50109"/>
    </source>
</evidence>
<dbReference type="RefSeq" id="WP_304994315.1">
    <property type="nucleotide sequence ID" value="NZ_CP101717.1"/>
</dbReference>
<dbReference type="Pfam" id="PF13188">
    <property type="entry name" value="PAS_8"/>
    <property type="match status" value="1"/>
</dbReference>
<dbReference type="SMART" id="SM00387">
    <property type="entry name" value="HATPase_c"/>
    <property type="match status" value="1"/>
</dbReference>
<dbReference type="SMART" id="SM00388">
    <property type="entry name" value="HisKA"/>
    <property type="match status" value="1"/>
</dbReference>
<dbReference type="Gene3D" id="3.30.450.20">
    <property type="entry name" value="PAS domain"/>
    <property type="match status" value="1"/>
</dbReference>
<sequence length="405" mass="44670">MTHNTAITKPIEPKAAPAVGSGLHDVDEILQVFRRMTEEMSASSEEFERRVAVLNGEISALSAQRMEELREKERLADQLEGLLRILPTGVIVIDRSGRIQRANPAAEQMLVHDQLPELTGMVWSSVIQIAFRPQEHDGHEISLHNGRLVSLDTCALEGFGQLVVLNDMTATRTLQAEVSRHQRLAGMGRMVASMAHQIRTPLSAAMLYTENLRKPGITEPQRQRFAEKIQSRLEHLEQQVRDMLIFAKGDTKLVDRQLSGELLQALRESCAAALERSGSQLNVLNEAPDAQIICNRDTLISAFGNLVNNAIEAVGQNASIDLRVYVAENLITFDFHDHGPGVPQEVLRQLGEPFVTTKANGTGLGLPVVQAVMRAHHGNFSLFNVKGGTYARVCLPFQTLTEASS</sequence>
<keyword evidence="3" id="KW-0597">Phosphoprotein</keyword>
<dbReference type="GO" id="GO:0000155">
    <property type="term" value="F:phosphorelay sensor kinase activity"/>
    <property type="evidence" value="ECO:0007669"/>
    <property type="project" value="InterPro"/>
</dbReference>
<dbReference type="InterPro" id="IPR003661">
    <property type="entry name" value="HisK_dim/P_dom"/>
</dbReference>
<dbReference type="InterPro" id="IPR000014">
    <property type="entry name" value="PAS"/>
</dbReference>
<feature type="domain" description="Histidine kinase" evidence="5">
    <location>
        <begin position="193"/>
        <end position="399"/>
    </location>
</feature>
<protein>
    <recommendedName>
        <fullName evidence="2">histidine kinase</fullName>
        <ecNumber evidence="2">2.7.13.3</ecNumber>
    </recommendedName>
</protein>
<dbReference type="InterPro" id="IPR005467">
    <property type="entry name" value="His_kinase_dom"/>
</dbReference>
<dbReference type="SUPFAM" id="SSF47384">
    <property type="entry name" value="Homodimeric domain of signal transducing histidine kinase"/>
    <property type="match status" value="1"/>
</dbReference>
<dbReference type="EMBL" id="CP101717">
    <property type="protein sequence ID" value="WLD57029.1"/>
    <property type="molecule type" value="Genomic_DNA"/>
</dbReference>
<gene>
    <name evidence="6" type="ORF">NFC81_09850</name>
</gene>
<dbReference type="Gene3D" id="1.10.287.130">
    <property type="match status" value="1"/>
</dbReference>
<dbReference type="PRINTS" id="PR00344">
    <property type="entry name" value="BCTRLSENSOR"/>
</dbReference>
<evidence type="ECO:0000256" key="4">
    <source>
        <dbReference type="SAM" id="Coils"/>
    </source>
</evidence>
<feature type="coiled-coil region" evidence="4">
    <location>
        <begin position="44"/>
        <end position="78"/>
    </location>
</feature>
<dbReference type="SMART" id="SM00091">
    <property type="entry name" value="PAS"/>
    <property type="match status" value="1"/>
</dbReference>